<accession>A0A0F9GA43</accession>
<proteinExistence type="predicted"/>
<dbReference type="PROSITE" id="PS51462">
    <property type="entry name" value="NUDIX"/>
    <property type="match status" value="1"/>
</dbReference>
<dbReference type="InterPro" id="IPR015797">
    <property type="entry name" value="NUDIX_hydrolase-like_dom_sf"/>
</dbReference>
<dbReference type="CDD" id="cd04670">
    <property type="entry name" value="NUDIX_ASFGF2_Nudt6"/>
    <property type="match status" value="1"/>
</dbReference>
<dbReference type="GO" id="GO:0047631">
    <property type="term" value="F:ADP-ribose diphosphatase activity"/>
    <property type="evidence" value="ECO:0007669"/>
    <property type="project" value="TreeGrafter"/>
</dbReference>
<dbReference type="GO" id="GO:0051287">
    <property type="term" value="F:NAD binding"/>
    <property type="evidence" value="ECO:0007669"/>
    <property type="project" value="TreeGrafter"/>
</dbReference>
<evidence type="ECO:0000313" key="3">
    <source>
        <dbReference type="EMBL" id="KKL95578.1"/>
    </source>
</evidence>
<dbReference type="EMBL" id="LAZR01018642">
    <property type="protein sequence ID" value="KKL95578.1"/>
    <property type="molecule type" value="Genomic_DNA"/>
</dbReference>
<gene>
    <name evidence="3" type="ORF">LCGC14_1853210</name>
</gene>
<dbReference type="PANTHER" id="PTHR13994:SF13">
    <property type="entry name" value="FI03680P"/>
    <property type="match status" value="1"/>
</dbReference>
<dbReference type="PRINTS" id="PR00502">
    <property type="entry name" value="NUDIXFAMILY"/>
</dbReference>
<dbReference type="InterPro" id="IPR020476">
    <property type="entry name" value="Nudix_hydrolase"/>
</dbReference>
<dbReference type="AlphaFoldDB" id="A0A0F9GA43"/>
<reference evidence="3" key="1">
    <citation type="journal article" date="2015" name="Nature">
        <title>Complex archaea that bridge the gap between prokaryotes and eukaryotes.</title>
        <authorList>
            <person name="Spang A."/>
            <person name="Saw J.H."/>
            <person name="Jorgensen S.L."/>
            <person name="Zaremba-Niedzwiedzka K."/>
            <person name="Martijn J."/>
            <person name="Lind A.E."/>
            <person name="van Eijk R."/>
            <person name="Schleper C."/>
            <person name="Guy L."/>
            <person name="Ettema T.J."/>
        </authorList>
    </citation>
    <scope>NUCLEOTIDE SEQUENCE</scope>
</reference>
<dbReference type="InterPro" id="IPR040618">
    <property type="entry name" value="Pre-Nudix"/>
</dbReference>
<organism evidence="3">
    <name type="scientific">marine sediment metagenome</name>
    <dbReference type="NCBI Taxonomy" id="412755"/>
    <lineage>
        <taxon>unclassified sequences</taxon>
        <taxon>metagenomes</taxon>
        <taxon>ecological metagenomes</taxon>
    </lineage>
</organism>
<dbReference type="InterPro" id="IPR000086">
    <property type="entry name" value="NUDIX_hydrolase_dom"/>
</dbReference>
<dbReference type="SUPFAM" id="SSF55811">
    <property type="entry name" value="Nudix"/>
    <property type="match status" value="1"/>
</dbReference>
<keyword evidence="1" id="KW-0378">Hydrolase</keyword>
<dbReference type="GO" id="GO:0035529">
    <property type="term" value="F:NADH pyrophosphatase activity"/>
    <property type="evidence" value="ECO:0007669"/>
    <property type="project" value="TreeGrafter"/>
</dbReference>
<feature type="domain" description="Nudix hydrolase" evidence="2">
    <location>
        <begin position="91"/>
        <end position="217"/>
    </location>
</feature>
<dbReference type="PANTHER" id="PTHR13994">
    <property type="entry name" value="NUDIX HYDROLASE RELATED"/>
    <property type="match status" value="1"/>
</dbReference>
<dbReference type="Pfam" id="PF18290">
    <property type="entry name" value="Nudix_hydro"/>
    <property type="match status" value="1"/>
</dbReference>
<comment type="caution">
    <text evidence="3">The sequence shown here is derived from an EMBL/GenBank/DDBJ whole genome shotgun (WGS) entry which is preliminary data.</text>
</comment>
<dbReference type="Pfam" id="PF00293">
    <property type="entry name" value="NUDIX"/>
    <property type="match status" value="1"/>
</dbReference>
<evidence type="ECO:0000259" key="2">
    <source>
        <dbReference type="PROSITE" id="PS51462"/>
    </source>
</evidence>
<dbReference type="PROSITE" id="PS00893">
    <property type="entry name" value="NUDIX_BOX"/>
    <property type="match status" value="1"/>
</dbReference>
<protein>
    <recommendedName>
        <fullName evidence="2">Nudix hydrolase domain-containing protein</fullName>
    </recommendedName>
</protein>
<sequence>MKFELDKFNGIIISKEELPSDVDTFKTELAEIVSFAKTENKNIIWLTLPIGFSCFVPLATEFGFVFHNCLEHELILILKAPTTTFIPFIPTHTLGAGAIVKNQSGQLLVIKEHGMKGYKLPGGHIELGEKIETAITREVFEETGVKAEFQSILGFTTRHPFQFGKTNMYLVCRLNAASETIQVQDTDEIADAKWLDVSEYLGDDQNAGFNRQMIKALHNADGLSAFEPANNTGPYKKHETFFAKANT</sequence>
<name>A0A0F9GA43_9ZZZZ</name>
<dbReference type="Gene3D" id="3.40.630.30">
    <property type="match status" value="1"/>
</dbReference>
<dbReference type="InterPro" id="IPR020084">
    <property type="entry name" value="NUDIX_hydrolase_CS"/>
</dbReference>
<dbReference type="InterPro" id="IPR003293">
    <property type="entry name" value="Nudix_hydrolase6-like"/>
</dbReference>
<evidence type="ECO:0000256" key="1">
    <source>
        <dbReference type="ARBA" id="ARBA00022801"/>
    </source>
</evidence>
<dbReference type="Gene3D" id="3.90.79.10">
    <property type="entry name" value="Nucleoside Triphosphate Pyrophosphohydrolase"/>
    <property type="match status" value="1"/>
</dbReference>